<organism evidence="1 2">
    <name type="scientific">Runella defluvii</name>
    <dbReference type="NCBI Taxonomy" id="370973"/>
    <lineage>
        <taxon>Bacteria</taxon>
        <taxon>Pseudomonadati</taxon>
        <taxon>Bacteroidota</taxon>
        <taxon>Cytophagia</taxon>
        <taxon>Cytophagales</taxon>
        <taxon>Spirosomataceae</taxon>
        <taxon>Runella</taxon>
    </lineage>
</organism>
<sequence length="101" mass="11952">MERLLEHTFFETLEYEQKFNISDFQNLLLTIKNLPQPTTLEETKRLTINLMECQRAIYLSLLFHFDPEDLAEIINLPTSSTEIISQFDEAMDEVLKKHFGK</sequence>
<name>A0A7W5ZQZ9_9BACT</name>
<evidence type="ECO:0000313" key="1">
    <source>
        <dbReference type="EMBL" id="MBB3842047.1"/>
    </source>
</evidence>
<gene>
    <name evidence="1" type="ORF">FHS57_006076</name>
</gene>
<comment type="caution">
    <text evidence="1">The sequence shown here is derived from an EMBL/GenBank/DDBJ whole genome shotgun (WGS) entry which is preliminary data.</text>
</comment>
<reference evidence="1 2" key="1">
    <citation type="submission" date="2020-08" db="EMBL/GenBank/DDBJ databases">
        <title>Genomic Encyclopedia of Type Strains, Phase IV (KMG-IV): sequencing the most valuable type-strain genomes for metagenomic binning, comparative biology and taxonomic classification.</title>
        <authorList>
            <person name="Goeker M."/>
        </authorList>
    </citation>
    <scope>NUCLEOTIDE SEQUENCE [LARGE SCALE GENOMIC DNA]</scope>
    <source>
        <strain evidence="1 2">DSM 17976</strain>
    </source>
</reference>
<evidence type="ECO:0000313" key="2">
    <source>
        <dbReference type="Proteomes" id="UP000541352"/>
    </source>
</evidence>
<dbReference type="Proteomes" id="UP000541352">
    <property type="component" value="Unassembled WGS sequence"/>
</dbReference>
<dbReference type="AlphaFoldDB" id="A0A7W5ZQZ9"/>
<accession>A0A7W5ZQZ9</accession>
<proteinExistence type="predicted"/>
<keyword evidence="2" id="KW-1185">Reference proteome</keyword>
<dbReference type="EMBL" id="JACIBY010000024">
    <property type="protein sequence ID" value="MBB3842047.1"/>
    <property type="molecule type" value="Genomic_DNA"/>
</dbReference>
<dbReference type="RefSeq" id="WP_183980126.1">
    <property type="nucleotide sequence ID" value="NZ_JACIBY010000024.1"/>
</dbReference>
<protein>
    <submittedName>
        <fullName evidence="1">Uncharacterized protein</fullName>
    </submittedName>
</protein>